<organism evidence="3 4">
    <name type="scientific">Rhodanobacter hydrolyticus</name>
    <dbReference type="NCBI Taxonomy" id="2250595"/>
    <lineage>
        <taxon>Bacteria</taxon>
        <taxon>Pseudomonadati</taxon>
        <taxon>Pseudomonadota</taxon>
        <taxon>Gammaproteobacteria</taxon>
        <taxon>Lysobacterales</taxon>
        <taxon>Rhodanobacteraceae</taxon>
        <taxon>Rhodanobacter</taxon>
    </lineage>
</organism>
<dbReference type="Proteomes" id="UP001620339">
    <property type="component" value="Unassembled WGS sequence"/>
</dbReference>
<evidence type="ECO:0000256" key="1">
    <source>
        <dbReference type="SAM" id="MobiDB-lite"/>
    </source>
</evidence>
<evidence type="ECO:0000313" key="4">
    <source>
        <dbReference type="Proteomes" id="UP001620339"/>
    </source>
</evidence>
<feature type="region of interest" description="Disordered" evidence="1">
    <location>
        <begin position="327"/>
        <end position="353"/>
    </location>
</feature>
<sequence length="353" mass="36580">MRGWHCLALAGALTLVAATAAADDTNPPAAASAPAIANDARDQALQSFQRDMVSVLALRATAEPLLGAALLARPLSNPSKTGSFHALINRAAAADDSGPAVQWVRLADCDAKADACPNATALRKLTEEAPDNAAVWLLKLGIDTRDMKAKSTREDLAKAANSKIYDDYAGNSLTALANVVDALPPPPATQGAAGPAGVQALIVLANARLQPQPALPVVAKLCEGAGGDDALKADCLKLAKLLGWGSSPLSRSLGLHLFETLGDATEKATAQQQRRDLIWQVQNYSQLALHAQDDPTVAQLLLATARQGGAEMSQIATVLRTRGVSITAPGSWQPQPQSPDAAQQDTSASAHSP</sequence>
<evidence type="ECO:0000313" key="3">
    <source>
        <dbReference type="EMBL" id="MFK2877918.1"/>
    </source>
</evidence>
<feature type="chain" id="PRO_5046206058" evidence="2">
    <location>
        <begin position="23"/>
        <end position="353"/>
    </location>
</feature>
<reference evidence="3 4" key="1">
    <citation type="submission" date="2020-10" db="EMBL/GenBank/DDBJ databases">
        <title>Phylogeny of dyella-like bacteria.</title>
        <authorList>
            <person name="Fu J."/>
        </authorList>
    </citation>
    <scope>NUCLEOTIDE SEQUENCE [LARGE SCALE GENOMIC DNA]</scope>
    <source>
        <strain evidence="3 4">KACC 19113</strain>
    </source>
</reference>
<keyword evidence="4" id="KW-1185">Reference proteome</keyword>
<gene>
    <name evidence="3" type="ORF">ISP25_12630</name>
</gene>
<accession>A0ABW8J6J8</accession>
<comment type="caution">
    <text evidence="3">The sequence shown here is derived from an EMBL/GenBank/DDBJ whole genome shotgun (WGS) entry which is preliminary data.</text>
</comment>
<feature type="compositionally biased region" description="Low complexity" evidence="1">
    <location>
        <begin position="333"/>
        <end position="345"/>
    </location>
</feature>
<dbReference type="EMBL" id="JADIKK010000008">
    <property type="protein sequence ID" value="MFK2877918.1"/>
    <property type="molecule type" value="Genomic_DNA"/>
</dbReference>
<protein>
    <submittedName>
        <fullName evidence="3">Uncharacterized protein</fullName>
    </submittedName>
</protein>
<evidence type="ECO:0000256" key="2">
    <source>
        <dbReference type="SAM" id="SignalP"/>
    </source>
</evidence>
<feature type="signal peptide" evidence="2">
    <location>
        <begin position="1"/>
        <end position="22"/>
    </location>
</feature>
<dbReference type="RefSeq" id="WP_404614355.1">
    <property type="nucleotide sequence ID" value="NZ_JADIKK010000008.1"/>
</dbReference>
<name>A0ABW8J6J8_9GAMM</name>
<keyword evidence="2" id="KW-0732">Signal</keyword>
<proteinExistence type="predicted"/>